<keyword evidence="10" id="KW-1133">Transmembrane helix</keyword>
<dbReference type="InterPro" id="IPR002695">
    <property type="entry name" value="PurH-like"/>
</dbReference>
<dbReference type="GO" id="GO:0004643">
    <property type="term" value="F:phosphoribosylaminoimidazolecarboxamide formyltransferase activity"/>
    <property type="evidence" value="ECO:0007669"/>
    <property type="project" value="InterPro"/>
</dbReference>
<name>A0A8S9IKX3_BRACR</name>
<keyword evidence="9" id="KW-0511">Multifunctional enzyme</keyword>
<dbReference type="SUPFAM" id="SSF52335">
    <property type="entry name" value="Methylglyoxal synthase-like"/>
    <property type="match status" value="1"/>
</dbReference>
<dbReference type="CDD" id="cd01421">
    <property type="entry name" value="IMPCH"/>
    <property type="match status" value="1"/>
</dbReference>
<dbReference type="InterPro" id="IPR036914">
    <property type="entry name" value="MGS-like_dom_sf"/>
</dbReference>
<keyword evidence="7" id="KW-0378">Hydrolase</keyword>
<dbReference type="Gene3D" id="3.40.140.20">
    <property type="match status" value="1"/>
</dbReference>
<evidence type="ECO:0000256" key="3">
    <source>
        <dbReference type="ARBA" id="ARBA00007177"/>
    </source>
</evidence>
<comment type="caution">
    <text evidence="12">The sequence shown here is derived from an EMBL/GenBank/DDBJ whole genome shotgun (WGS) entry which is preliminary data.</text>
</comment>
<evidence type="ECO:0000256" key="8">
    <source>
        <dbReference type="ARBA" id="ARBA00023186"/>
    </source>
</evidence>
<evidence type="ECO:0000313" key="13">
    <source>
        <dbReference type="Proteomes" id="UP000712281"/>
    </source>
</evidence>
<dbReference type="InterPro" id="IPR002669">
    <property type="entry name" value="UreD"/>
</dbReference>
<dbReference type="PANTHER" id="PTHR33643:SF1">
    <property type="entry name" value="UREASE ACCESSORY PROTEIN D"/>
    <property type="match status" value="1"/>
</dbReference>
<evidence type="ECO:0000256" key="9">
    <source>
        <dbReference type="ARBA" id="ARBA00023268"/>
    </source>
</evidence>
<dbReference type="HAMAP" id="MF_01384">
    <property type="entry name" value="UreD"/>
    <property type="match status" value="1"/>
</dbReference>
<keyword evidence="8" id="KW-0143">Chaperone</keyword>
<dbReference type="SMART" id="SM00851">
    <property type="entry name" value="MGS"/>
    <property type="match status" value="1"/>
</dbReference>
<reference evidence="12" key="1">
    <citation type="submission" date="2019-12" db="EMBL/GenBank/DDBJ databases">
        <title>Genome sequencing and annotation of Brassica cretica.</title>
        <authorList>
            <person name="Studholme D.J."/>
            <person name="Sarris P.F."/>
        </authorList>
    </citation>
    <scope>NUCLEOTIDE SEQUENCE</scope>
    <source>
        <strain evidence="12">PFS-001/15</strain>
        <tissue evidence="12">Leaf</tissue>
    </source>
</reference>
<keyword evidence="10" id="KW-0812">Transmembrane</keyword>
<dbReference type="EMBL" id="QGKW02001911">
    <property type="protein sequence ID" value="KAF2569826.1"/>
    <property type="molecule type" value="Genomic_DNA"/>
</dbReference>
<evidence type="ECO:0000256" key="10">
    <source>
        <dbReference type="SAM" id="Phobius"/>
    </source>
</evidence>
<evidence type="ECO:0000256" key="2">
    <source>
        <dbReference type="ARBA" id="ARBA00004954"/>
    </source>
</evidence>
<keyword evidence="10" id="KW-0472">Membrane</keyword>
<dbReference type="PANTHER" id="PTHR33643">
    <property type="entry name" value="UREASE ACCESSORY PROTEIN D"/>
    <property type="match status" value="1"/>
</dbReference>
<keyword evidence="6" id="KW-0658">Purine biosynthesis</keyword>
<organism evidence="12 13">
    <name type="scientific">Brassica cretica</name>
    <name type="common">Mustard</name>
    <dbReference type="NCBI Taxonomy" id="69181"/>
    <lineage>
        <taxon>Eukaryota</taxon>
        <taxon>Viridiplantae</taxon>
        <taxon>Streptophyta</taxon>
        <taxon>Embryophyta</taxon>
        <taxon>Tracheophyta</taxon>
        <taxon>Spermatophyta</taxon>
        <taxon>Magnoliopsida</taxon>
        <taxon>eudicotyledons</taxon>
        <taxon>Gunneridae</taxon>
        <taxon>Pentapetalae</taxon>
        <taxon>rosids</taxon>
        <taxon>malvids</taxon>
        <taxon>Brassicales</taxon>
        <taxon>Brassicaceae</taxon>
        <taxon>Brassiceae</taxon>
        <taxon>Brassica</taxon>
    </lineage>
</organism>
<dbReference type="InterPro" id="IPR024051">
    <property type="entry name" value="AICAR_Tfase_dup_dom_sf"/>
</dbReference>
<protein>
    <recommendedName>
        <fullName evidence="11">MGS-like domain-containing protein</fullName>
    </recommendedName>
</protein>
<dbReference type="Pfam" id="PF01808">
    <property type="entry name" value="AICARFT_IMPCHas"/>
    <property type="match status" value="1"/>
</dbReference>
<dbReference type="Proteomes" id="UP000712281">
    <property type="component" value="Unassembled WGS sequence"/>
</dbReference>
<comment type="similarity">
    <text evidence="3">Belongs to the UreD family.</text>
</comment>
<comment type="pathway">
    <text evidence="1">Purine metabolism; IMP biosynthesis via de novo pathway; IMP from 5-formamido-1-(5-phospho-D-ribosyl)imidazole-4-carboxamide: step 1/1.</text>
</comment>
<dbReference type="SUPFAM" id="SSF53927">
    <property type="entry name" value="Cytidine deaminase-like"/>
    <property type="match status" value="1"/>
</dbReference>
<accession>A0A8S9IKX3</accession>
<dbReference type="PROSITE" id="PS51855">
    <property type="entry name" value="MGS"/>
    <property type="match status" value="1"/>
</dbReference>
<evidence type="ECO:0000256" key="6">
    <source>
        <dbReference type="ARBA" id="ARBA00022755"/>
    </source>
</evidence>
<evidence type="ECO:0000259" key="11">
    <source>
        <dbReference type="PROSITE" id="PS51855"/>
    </source>
</evidence>
<dbReference type="InterPro" id="IPR011607">
    <property type="entry name" value="MGS-like_dom"/>
</dbReference>
<dbReference type="InterPro" id="IPR016193">
    <property type="entry name" value="Cytidine_deaminase-like"/>
</dbReference>
<dbReference type="GO" id="GO:0016151">
    <property type="term" value="F:nickel cation binding"/>
    <property type="evidence" value="ECO:0007669"/>
    <property type="project" value="InterPro"/>
</dbReference>
<sequence>MARKSSVLQRAAIAVFSVIAIYAILNASVSRSLPSSSDLPRKKQALISLSDKKDLATLGNGLQELGYTIVSTGGTASTLENAGVSVTKLDGRVKTLHPNIHGGILARRDVEHHMEALNEHGIGTFDVVVVNLYPFYNKVTAPEDYQAVLEYLKGGQNDQQFRRKLAWKAFQHVAAYDSAVSDWLWKQTEGKEKFPPSFTVPLSLKSSLRYGENPHQKAAFYVDKSLAEVNAGGIATAIQHHGKVAPVGTDVVWIYSITYGGGIVSGDSISCEFTIGDGCTAVLTTQSSTKVYKAIGSKCSEQTLEARIGSESLLVVIPDPVTCFSTARYYQKQNFRLVSDSNLVLVDWITSGRHANGEKWDFEFYKSINNVYLEDDKPLFLDTVLLEKRNIQSIAERMQDYHAIAMVILFGPKLRELQKQVQENVKNMMAEQLQISYGSRRHNPDSRARNGFMKPEFIASCSTFGPEGKGVVIRIASDSTEPVYNFLRQQLGGLEPLLGQSPYA</sequence>
<feature type="domain" description="MGS-like" evidence="11">
    <location>
        <begin position="37"/>
        <end position="177"/>
    </location>
</feature>
<evidence type="ECO:0000256" key="5">
    <source>
        <dbReference type="ARBA" id="ARBA00022679"/>
    </source>
</evidence>
<dbReference type="GO" id="GO:0003937">
    <property type="term" value="F:IMP cyclohydrolase activity"/>
    <property type="evidence" value="ECO:0007669"/>
    <property type="project" value="InterPro"/>
</dbReference>
<dbReference type="Pfam" id="PF01774">
    <property type="entry name" value="UreD"/>
    <property type="match status" value="1"/>
</dbReference>
<comment type="similarity">
    <text evidence="4">Belongs to the PurH family.</text>
</comment>
<comment type="pathway">
    <text evidence="2">Purine metabolism; IMP biosynthesis via de novo pathway; 5-formamido-1-(5-phospho-D-ribosyl)imidazole-4-carboxamide from 5-amino-1-(5-phospho-D-ribosyl)imidazole-4-carboxamide (10-formyl THF route): step 1/1.</text>
</comment>
<feature type="transmembrane region" description="Helical" evidence="10">
    <location>
        <begin position="7"/>
        <end position="25"/>
    </location>
</feature>
<keyword evidence="5" id="KW-0808">Transferase</keyword>
<gene>
    <name evidence="12" type="ORF">F2Q68_00024453</name>
</gene>
<proteinExistence type="inferred from homology"/>
<dbReference type="GO" id="GO:0006164">
    <property type="term" value="P:purine nucleotide biosynthetic process"/>
    <property type="evidence" value="ECO:0007669"/>
    <property type="project" value="UniProtKB-KW"/>
</dbReference>
<evidence type="ECO:0000256" key="7">
    <source>
        <dbReference type="ARBA" id="ARBA00022801"/>
    </source>
</evidence>
<dbReference type="Gene3D" id="3.40.50.1380">
    <property type="entry name" value="Methylglyoxal synthase-like domain"/>
    <property type="match status" value="2"/>
</dbReference>
<dbReference type="AlphaFoldDB" id="A0A8S9IKX3"/>
<dbReference type="SMART" id="SM00798">
    <property type="entry name" value="AICARFT_IMPCHas"/>
    <property type="match status" value="1"/>
</dbReference>
<evidence type="ECO:0000256" key="4">
    <source>
        <dbReference type="ARBA" id="ARBA00007667"/>
    </source>
</evidence>
<evidence type="ECO:0000313" key="12">
    <source>
        <dbReference type="EMBL" id="KAF2569826.1"/>
    </source>
</evidence>
<evidence type="ECO:0000256" key="1">
    <source>
        <dbReference type="ARBA" id="ARBA00004844"/>
    </source>
</evidence>